<dbReference type="Proteomes" id="UP000823821">
    <property type="component" value="Unassembled WGS sequence"/>
</dbReference>
<evidence type="ECO:0000256" key="1">
    <source>
        <dbReference type="SAM" id="SignalP"/>
    </source>
</evidence>
<feature type="signal peptide" evidence="1">
    <location>
        <begin position="1"/>
        <end position="25"/>
    </location>
</feature>
<name>A0A9D2HM64_9BACT</name>
<comment type="caution">
    <text evidence="2">The sequence shown here is derived from an EMBL/GenBank/DDBJ whole genome shotgun (WGS) entry which is preliminary data.</text>
</comment>
<gene>
    <name evidence="2" type="ORF">H9784_02335</name>
</gene>
<dbReference type="EMBL" id="DWZD01000016">
    <property type="protein sequence ID" value="HJA78399.1"/>
    <property type="molecule type" value="Genomic_DNA"/>
</dbReference>
<evidence type="ECO:0000313" key="2">
    <source>
        <dbReference type="EMBL" id="HJA78399.1"/>
    </source>
</evidence>
<protein>
    <recommendedName>
        <fullName evidence="4">HdeA/HdeB family protein</fullName>
    </recommendedName>
</protein>
<reference evidence="2" key="2">
    <citation type="submission" date="2021-04" db="EMBL/GenBank/DDBJ databases">
        <authorList>
            <person name="Gilroy R."/>
        </authorList>
    </citation>
    <scope>NUCLEOTIDE SEQUENCE</scope>
    <source>
        <strain evidence="2">5032</strain>
    </source>
</reference>
<keyword evidence="1" id="KW-0732">Signal</keyword>
<evidence type="ECO:0000313" key="3">
    <source>
        <dbReference type="Proteomes" id="UP000823821"/>
    </source>
</evidence>
<evidence type="ECO:0008006" key="4">
    <source>
        <dbReference type="Google" id="ProtNLM"/>
    </source>
</evidence>
<organism evidence="2 3">
    <name type="scientific">Candidatus Desulfovibrio intestinavium</name>
    <dbReference type="NCBI Taxonomy" id="2838534"/>
    <lineage>
        <taxon>Bacteria</taxon>
        <taxon>Pseudomonadati</taxon>
        <taxon>Thermodesulfobacteriota</taxon>
        <taxon>Desulfovibrionia</taxon>
        <taxon>Desulfovibrionales</taxon>
        <taxon>Desulfovibrionaceae</taxon>
        <taxon>Desulfovibrio</taxon>
    </lineage>
</organism>
<dbReference type="AlphaFoldDB" id="A0A9D2HM64"/>
<reference evidence="2" key="1">
    <citation type="journal article" date="2021" name="PeerJ">
        <title>Extensive microbial diversity within the chicken gut microbiome revealed by metagenomics and culture.</title>
        <authorList>
            <person name="Gilroy R."/>
            <person name="Ravi A."/>
            <person name="Getino M."/>
            <person name="Pursley I."/>
            <person name="Horton D.L."/>
            <person name="Alikhan N.F."/>
            <person name="Baker D."/>
            <person name="Gharbi K."/>
            <person name="Hall N."/>
            <person name="Watson M."/>
            <person name="Adriaenssens E.M."/>
            <person name="Foster-Nyarko E."/>
            <person name="Jarju S."/>
            <person name="Secka A."/>
            <person name="Antonio M."/>
            <person name="Oren A."/>
            <person name="Chaudhuri R.R."/>
            <person name="La Ragione R."/>
            <person name="Hildebrand F."/>
            <person name="Pallen M.J."/>
        </authorList>
    </citation>
    <scope>NUCLEOTIDE SEQUENCE</scope>
    <source>
        <strain evidence="2">5032</strain>
    </source>
</reference>
<feature type="chain" id="PRO_5039022214" description="HdeA/HdeB family protein" evidence="1">
    <location>
        <begin position="26"/>
        <end position="186"/>
    </location>
</feature>
<accession>A0A9D2HM64</accession>
<sequence length="186" mass="20832">MKKHIALLALALLATGIFRPDAARAEDEKIDPTSYICAEYVALASTQTTPPLFQSLQIDGFVSSNLGKTVADPRMVMALMTRTYAMCQRDPTAVAADVWQEIRQELSDPIDEHWKADATTCRQYNDNPDDGSGFVIWLDGYNRHYNVTEKSVLDNQKTLDAFLAACKQKPDALMIEVMQETLNNKK</sequence>
<proteinExistence type="predicted"/>